<keyword evidence="6 7" id="KW-0961">Cell wall biogenesis/degradation</keyword>
<keyword evidence="3" id="KW-0808">Transferase</keyword>
<dbReference type="GO" id="GO:0071555">
    <property type="term" value="P:cell wall organization"/>
    <property type="evidence" value="ECO:0007669"/>
    <property type="project" value="UniProtKB-UniRule"/>
</dbReference>
<keyword evidence="4 7" id="KW-0133">Cell shape</keyword>
<dbReference type="GO" id="GO:0009252">
    <property type="term" value="P:peptidoglycan biosynthetic process"/>
    <property type="evidence" value="ECO:0007669"/>
    <property type="project" value="UniProtKB-UniPathway"/>
</dbReference>
<keyword evidence="11" id="KW-1185">Reference proteome</keyword>
<evidence type="ECO:0000313" key="11">
    <source>
        <dbReference type="Proteomes" id="UP000054691"/>
    </source>
</evidence>
<dbReference type="InterPro" id="IPR038063">
    <property type="entry name" value="Transpep_catalytic_dom"/>
</dbReference>
<dbReference type="GO" id="GO:0008360">
    <property type="term" value="P:regulation of cell shape"/>
    <property type="evidence" value="ECO:0007669"/>
    <property type="project" value="UniProtKB-UniRule"/>
</dbReference>
<dbReference type="EMBL" id="LNYE01000003">
    <property type="protein sequence ID" value="KTD15645.1"/>
    <property type="molecule type" value="Genomic_DNA"/>
</dbReference>
<evidence type="ECO:0000313" key="12">
    <source>
        <dbReference type="Proteomes" id="UP000254476"/>
    </source>
</evidence>
<dbReference type="PROSITE" id="PS52029">
    <property type="entry name" value="LD_TPASE"/>
    <property type="match status" value="1"/>
</dbReference>
<dbReference type="EMBL" id="UGOB01000001">
    <property type="protein sequence ID" value="STX44908.1"/>
    <property type="molecule type" value="Genomic_DNA"/>
</dbReference>
<feature type="active site" description="Nucleophile" evidence="7">
    <location>
        <position position="202"/>
    </location>
</feature>
<dbReference type="PANTHER" id="PTHR36699">
    <property type="entry name" value="LD-TRANSPEPTIDASE"/>
    <property type="match status" value="1"/>
</dbReference>
<evidence type="ECO:0000256" key="3">
    <source>
        <dbReference type="ARBA" id="ARBA00022679"/>
    </source>
</evidence>
<name>A0A378JCY1_9GAMM</name>
<evidence type="ECO:0000313" key="10">
    <source>
        <dbReference type="EMBL" id="STX44908.1"/>
    </source>
</evidence>
<evidence type="ECO:0000259" key="8">
    <source>
        <dbReference type="PROSITE" id="PS52029"/>
    </source>
</evidence>
<keyword evidence="5 7" id="KW-0573">Peptidoglycan synthesis</keyword>
<reference evidence="9 11" key="1">
    <citation type="submission" date="2015-11" db="EMBL/GenBank/DDBJ databases">
        <title>Genomic analysis of 38 Legionella species identifies large and diverse effector repertoires.</title>
        <authorList>
            <person name="Burstein D."/>
            <person name="Amaro F."/>
            <person name="Zusman T."/>
            <person name="Lifshitz Z."/>
            <person name="Cohen O."/>
            <person name="Gilbert J.A."/>
            <person name="Pupko T."/>
            <person name="Shuman H.A."/>
            <person name="Segal G."/>
        </authorList>
    </citation>
    <scope>NUCLEOTIDE SEQUENCE [LARGE SCALE GENOMIC DNA]</scope>
    <source>
        <strain evidence="9 11">Lyon 8420412</strain>
    </source>
</reference>
<evidence type="ECO:0000256" key="6">
    <source>
        <dbReference type="ARBA" id="ARBA00023316"/>
    </source>
</evidence>
<evidence type="ECO:0000256" key="5">
    <source>
        <dbReference type="ARBA" id="ARBA00022984"/>
    </source>
</evidence>
<evidence type="ECO:0000256" key="1">
    <source>
        <dbReference type="ARBA" id="ARBA00004752"/>
    </source>
</evidence>
<accession>A0A378JCY1</accession>
<evidence type="ECO:0000256" key="7">
    <source>
        <dbReference type="PROSITE-ProRule" id="PRU01373"/>
    </source>
</evidence>
<feature type="domain" description="L,D-TPase catalytic" evidence="8">
    <location>
        <begin position="98"/>
        <end position="230"/>
    </location>
</feature>
<dbReference type="Pfam" id="PF03734">
    <property type="entry name" value="YkuD"/>
    <property type="match status" value="1"/>
</dbReference>
<dbReference type="GO" id="GO:0016740">
    <property type="term" value="F:transferase activity"/>
    <property type="evidence" value="ECO:0007669"/>
    <property type="project" value="UniProtKB-KW"/>
</dbReference>
<proteinExistence type="inferred from homology"/>
<evidence type="ECO:0000256" key="4">
    <source>
        <dbReference type="ARBA" id="ARBA00022960"/>
    </source>
</evidence>
<reference evidence="10 12" key="2">
    <citation type="submission" date="2018-06" db="EMBL/GenBank/DDBJ databases">
        <authorList>
            <consortium name="Pathogen Informatics"/>
            <person name="Doyle S."/>
        </authorList>
    </citation>
    <scope>NUCLEOTIDE SEQUENCE [LARGE SCALE GENOMIC DNA]</scope>
    <source>
        <strain evidence="10 12">NCTC12388</strain>
    </source>
</reference>
<comment type="pathway">
    <text evidence="1 7">Cell wall biogenesis; peptidoglycan biosynthesis.</text>
</comment>
<dbReference type="InterPro" id="IPR005490">
    <property type="entry name" value="LD_TPept_cat_dom"/>
</dbReference>
<feature type="active site" description="Proton donor/acceptor" evidence="7">
    <location>
        <position position="194"/>
    </location>
</feature>
<dbReference type="PANTHER" id="PTHR36699:SF1">
    <property type="entry name" value="L,D-TRANSPEPTIDASE YAFK-RELATED"/>
    <property type="match status" value="1"/>
</dbReference>
<gene>
    <name evidence="10" type="primary">lssA</name>
    <name evidence="9" type="ORF">Lgra_0311</name>
    <name evidence="10" type="ORF">NCTC12388_01742</name>
</gene>
<protein>
    <submittedName>
        <fullName evidence="10">Legionella secretion system protein A</fullName>
    </submittedName>
</protein>
<sequence>MSHWLKYKSRFNEVTLEVKLFFELLFDTMSKVYHFSIYMKRLVALIMAVLSLNSYAMAPKLNWDQAVDRAVQRYGLRVEPQLKKYFSKAGVSYPPREVALLAFKSERKVELWAKNSKQAWKHVHDYPLTGFSGRLGPKLRENDKQIPEGVYRLVNFNPFSSMHLSMMINYPNSFDRQKGYQDGRKQLGNNIFIHGKNLSVGCLAVGDLAIDQLFILARRVGLNNIKVIIAPNDLRKKKPSTSTFAQPRWLPELYKQIAESLKPFGKNNYTA</sequence>
<dbReference type="SUPFAM" id="SSF141523">
    <property type="entry name" value="L,D-transpeptidase catalytic domain-like"/>
    <property type="match status" value="1"/>
</dbReference>
<evidence type="ECO:0000313" key="9">
    <source>
        <dbReference type="EMBL" id="KTD15645.1"/>
    </source>
</evidence>
<organism evidence="10 12">
    <name type="scientific">Legionella gratiana</name>
    <dbReference type="NCBI Taxonomy" id="45066"/>
    <lineage>
        <taxon>Bacteria</taxon>
        <taxon>Pseudomonadati</taxon>
        <taxon>Pseudomonadota</taxon>
        <taxon>Gammaproteobacteria</taxon>
        <taxon>Legionellales</taxon>
        <taxon>Legionellaceae</taxon>
        <taxon>Legionella</taxon>
    </lineage>
</organism>
<evidence type="ECO:0000256" key="2">
    <source>
        <dbReference type="ARBA" id="ARBA00005992"/>
    </source>
</evidence>
<dbReference type="Proteomes" id="UP000254476">
    <property type="component" value="Unassembled WGS sequence"/>
</dbReference>
<dbReference type="Proteomes" id="UP000054691">
    <property type="component" value="Unassembled WGS sequence"/>
</dbReference>
<dbReference type="GO" id="GO:0004180">
    <property type="term" value="F:carboxypeptidase activity"/>
    <property type="evidence" value="ECO:0007669"/>
    <property type="project" value="UniProtKB-ARBA"/>
</dbReference>
<dbReference type="STRING" id="45066.Lgra_0311"/>
<comment type="similarity">
    <text evidence="2">Belongs to the YkuD family.</text>
</comment>
<dbReference type="UniPathway" id="UPA00219"/>
<dbReference type="AlphaFoldDB" id="A0A378JCY1"/>